<evidence type="ECO:0000313" key="2">
    <source>
        <dbReference type="EMBL" id="QRE00364.1"/>
    </source>
</evidence>
<proteinExistence type="predicted"/>
<name>A0A889IQG7_9CAUD</name>
<dbReference type="Proteomes" id="UP000622430">
    <property type="component" value="Segment"/>
</dbReference>
<keyword evidence="1" id="KW-1133">Transmembrane helix</keyword>
<protein>
    <submittedName>
        <fullName evidence="2">Uncharacterized protein</fullName>
    </submittedName>
</protein>
<accession>A0A889IQG7</accession>
<evidence type="ECO:0000256" key="1">
    <source>
        <dbReference type="SAM" id="Phobius"/>
    </source>
</evidence>
<keyword evidence="1" id="KW-0472">Membrane</keyword>
<organism evidence="2 3">
    <name type="scientific">Burkholderia phage BCSR52</name>
    <dbReference type="NCBI Taxonomy" id="2805748"/>
    <lineage>
        <taxon>Viruses</taxon>
        <taxon>Duplodnaviria</taxon>
        <taxon>Heunggongvirae</taxon>
        <taxon>Uroviricota</taxon>
        <taxon>Caudoviricetes</taxon>
        <taxon>Lindbergviridae</taxon>
        <taxon>Irusalimvirus</taxon>
        <taxon>Irusalimvirus BCSR52</taxon>
    </lineage>
</organism>
<reference evidence="2" key="1">
    <citation type="submission" date="2021-01" db="EMBL/GenBank/DDBJ databases">
        <authorList>
            <person name="Rakov C."/>
            <person name="Alkalay-Oren S."/>
            <person name="Coppenhagen-Glazer S."/>
            <person name="Hazan R."/>
        </authorList>
    </citation>
    <scope>NUCLEOTIDE SEQUENCE</scope>
</reference>
<keyword evidence="1" id="KW-0812">Transmembrane</keyword>
<dbReference type="EMBL" id="MW460246">
    <property type="protein sequence ID" value="QRE00364.1"/>
    <property type="molecule type" value="Genomic_DNA"/>
</dbReference>
<feature type="transmembrane region" description="Helical" evidence="1">
    <location>
        <begin position="7"/>
        <end position="25"/>
    </location>
</feature>
<sequence length="84" mass="9968">MKQFLKYWFIFTFRIPFAPILPSNWRAMFDAIKKLIFYGCMTLGWILLTITLPVSAPSLALVVCVIDRQAKKNREELKKRMENR</sequence>
<feature type="transmembrane region" description="Helical" evidence="1">
    <location>
        <begin position="45"/>
        <end position="66"/>
    </location>
</feature>
<keyword evidence="3" id="KW-1185">Reference proteome</keyword>
<evidence type="ECO:0000313" key="3">
    <source>
        <dbReference type="Proteomes" id="UP000622430"/>
    </source>
</evidence>